<dbReference type="AlphaFoldDB" id="A0A7W9G8R6"/>
<organism evidence="1 2">
    <name type="scientific">Nonomuraea jabiensis</name>
    <dbReference type="NCBI Taxonomy" id="882448"/>
    <lineage>
        <taxon>Bacteria</taxon>
        <taxon>Bacillati</taxon>
        <taxon>Actinomycetota</taxon>
        <taxon>Actinomycetes</taxon>
        <taxon>Streptosporangiales</taxon>
        <taxon>Streptosporangiaceae</taxon>
        <taxon>Nonomuraea</taxon>
    </lineage>
</organism>
<dbReference type="RefSeq" id="WP_185072606.1">
    <property type="nucleotide sequence ID" value="NZ_JACHMB010000001.1"/>
</dbReference>
<gene>
    <name evidence="1" type="ORF">HD596_006022</name>
</gene>
<evidence type="ECO:0000313" key="1">
    <source>
        <dbReference type="EMBL" id="MBB5779266.1"/>
    </source>
</evidence>
<proteinExistence type="predicted"/>
<protein>
    <submittedName>
        <fullName evidence="1">Uncharacterized protein</fullName>
    </submittedName>
</protein>
<name>A0A7W9G8R6_9ACTN</name>
<accession>A0A7W9G8R6</accession>
<dbReference type="Proteomes" id="UP000579153">
    <property type="component" value="Unassembled WGS sequence"/>
</dbReference>
<sequence>MKAALSDLERGKALYPAYAPRLLAVGTTPSSATAPAAGPADRAVTLITGDRVVVAGRNYGVTARTVTFTAQMSGGRLLDVTRLLRWQYGDAATDEIP</sequence>
<dbReference type="EMBL" id="JACHMB010000001">
    <property type="protein sequence ID" value="MBB5779266.1"/>
    <property type="molecule type" value="Genomic_DNA"/>
</dbReference>
<keyword evidence="2" id="KW-1185">Reference proteome</keyword>
<reference evidence="1 2" key="1">
    <citation type="submission" date="2020-08" db="EMBL/GenBank/DDBJ databases">
        <title>Sequencing the genomes of 1000 actinobacteria strains.</title>
        <authorList>
            <person name="Klenk H.-P."/>
        </authorList>
    </citation>
    <scope>NUCLEOTIDE SEQUENCE [LARGE SCALE GENOMIC DNA]</scope>
    <source>
        <strain evidence="1 2">DSM 45507</strain>
    </source>
</reference>
<comment type="caution">
    <text evidence="1">The sequence shown here is derived from an EMBL/GenBank/DDBJ whole genome shotgun (WGS) entry which is preliminary data.</text>
</comment>
<evidence type="ECO:0000313" key="2">
    <source>
        <dbReference type="Proteomes" id="UP000579153"/>
    </source>
</evidence>